<keyword evidence="2 5" id="KW-0812">Transmembrane</keyword>
<gene>
    <name evidence="7" type="ORF">E1091_09940</name>
</gene>
<evidence type="ECO:0000313" key="7">
    <source>
        <dbReference type="EMBL" id="TDB95759.1"/>
    </source>
</evidence>
<dbReference type="Pfam" id="PF02656">
    <property type="entry name" value="DUF202"/>
    <property type="match status" value="1"/>
</dbReference>
<feature type="transmembrane region" description="Helical" evidence="5">
    <location>
        <begin position="83"/>
        <end position="109"/>
    </location>
</feature>
<protein>
    <submittedName>
        <fullName evidence="7">DUF202 domain-containing protein</fullName>
    </submittedName>
</protein>
<proteinExistence type="predicted"/>
<dbReference type="EMBL" id="SMKE01000300">
    <property type="protein sequence ID" value="TDB95759.1"/>
    <property type="molecule type" value="Genomic_DNA"/>
</dbReference>
<reference evidence="7 8" key="1">
    <citation type="submission" date="2019-02" db="EMBL/GenBank/DDBJ databases">
        <title>Draft genome sequences of novel Actinobacteria.</title>
        <authorList>
            <person name="Sahin N."/>
            <person name="Ay H."/>
            <person name="Saygin H."/>
        </authorList>
    </citation>
    <scope>NUCLEOTIDE SEQUENCE [LARGE SCALE GENOMIC DNA]</scope>
    <source>
        <strain evidence="7 8">JCM 30529</strain>
    </source>
</reference>
<evidence type="ECO:0000256" key="5">
    <source>
        <dbReference type="SAM" id="Phobius"/>
    </source>
</evidence>
<keyword evidence="4 5" id="KW-0472">Membrane</keyword>
<organism evidence="7 8">
    <name type="scientific">Micromonospora fluostatini</name>
    <dbReference type="NCBI Taxonomy" id="1629071"/>
    <lineage>
        <taxon>Bacteria</taxon>
        <taxon>Bacillati</taxon>
        <taxon>Actinomycetota</taxon>
        <taxon>Actinomycetes</taxon>
        <taxon>Micromonosporales</taxon>
        <taxon>Micromonosporaceae</taxon>
        <taxon>Micromonospora</taxon>
    </lineage>
</organism>
<name>A0ABY2DLV3_9ACTN</name>
<comment type="caution">
    <text evidence="7">The sequence shown here is derived from an EMBL/GenBank/DDBJ whole genome shotgun (WGS) entry which is preliminary data.</text>
</comment>
<evidence type="ECO:0000313" key="8">
    <source>
        <dbReference type="Proteomes" id="UP000295626"/>
    </source>
</evidence>
<evidence type="ECO:0000259" key="6">
    <source>
        <dbReference type="Pfam" id="PF02656"/>
    </source>
</evidence>
<sequence length="111" mass="11274">MVSPSAPFDTGLQAERTLLAWRRTCLSLALGGAVATRVTVDRLGAVAVLAGLLALTVAVGAWVTATVRYRRAHHALTAERSHLGLGGATMAATTGSAVLLALLSVALLVTG</sequence>
<accession>A0ABY2DLV3</accession>
<evidence type="ECO:0000256" key="1">
    <source>
        <dbReference type="ARBA" id="ARBA00004127"/>
    </source>
</evidence>
<feature type="transmembrane region" description="Helical" evidence="5">
    <location>
        <begin position="43"/>
        <end position="63"/>
    </location>
</feature>
<keyword evidence="8" id="KW-1185">Reference proteome</keyword>
<keyword evidence="3 5" id="KW-1133">Transmembrane helix</keyword>
<evidence type="ECO:0000256" key="2">
    <source>
        <dbReference type="ARBA" id="ARBA00022692"/>
    </source>
</evidence>
<comment type="subcellular location">
    <subcellularLocation>
        <location evidence="1">Endomembrane system</location>
        <topology evidence="1">Multi-pass membrane protein</topology>
    </subcellularLocation>
</comment>
<evidence type="ECO:0000256" key="4">
    <source>
        <dbReference type="ARBA" id="ARBA00023136"/>
    </source>
</evidence>
<dbReference type="InterPro" id="IPR003807">
    <property type="entry name" value="DUF202"/>
</dbReference>
<feature type="domain" description="DUF202" evidence="6">
    <location>
        <begin position="9"/>
        <end position="74"/>
    </location>
</feature>
<dbReference type="Proteomes" id="UP000295626">
    <property type="component" value="Unassembled WGS sequence"/>
</dbReference>
<evidence type="ECO:0000256" key="3">
    <source>
        <dbReference type="ARBA" id="ARBA00022989"/>
    </source>
</evidence>